<dbReference type="Pfam" id="PF13380">
    <property type="entry name" value="CoA_binding_2"/>
    <property type="match status" value="1"/>
</dbReference>
<evidence type="ECO:0000256" key="1">
    <source>
        <dbReference type="SAM" id="MobiDB-lite"/>
    </source>
</evidence>
<dbReference type="PANTHER" id="PTHR33303:SF2">
    <property type="entry name" value="COA-BINDING DOMAIN-CONTAINING PROTEIN"/>
    <property type="match status" value="1"/>
</dbReference>
<dbReference type="SMART" id="SM00881">
    <property type="entry name" value="CoA_binding"/>
    <property type="match status" value="1"/>
</dbReference>
<name>A0A933RZ55_RHOPL</name>
<dbReference type="AlphaFoldDB" id="A0A933RZ55"/>
<feature type="region of interest" description="Disordered" evidence="1">
    <location>
        <begin position="170"/>
        <end position="194"/>
    </location>
</feature>
<proteinExistence type="predicted"/>
<comment type="caution">
    <text evidence="3">The sequence shown here is derived from an EMBL/GenBank/DDBJ whole genome shotgun (WGS) entry which is preliminary data.</text>
</comment>
<evidence type="ECO:0000259" key="2">
    <source>
        <dbReference type="SMART" id="SM00881"/>
    </source>
</evidence>
<dbReference type="Gene3D" id="3.40.50.720">
    <property type="entry name" value="NAD(P)-binding Rossmann-like Domain"/>
    <property type="match status" value="1"/>
</dbReference>
<protein>
    <submittedName>
        <fullName evidence="3">CoA-binding protein</fullName>
    </submittedName>
</protein>
<feature type="domain" description="CoA-binding" evidence="2">
    <location>
        <begin position="14"/>
        <end position="111"/>
    </location>
</feature>
<dbReference type="Proteomes" id="UP000782519">
    <property type="component" value="Unassembled WGS sequence"/>
</dbReference>
<accession>A0A933RZ55</accession>
<organism evidence="3 4">
    <name type="scientific">Rhodopseudomonas palustris</name>
    <dbReference type="NCBI Taxonomy" id="1076"/>
    <lineage>
        <taxon>Bacteria</taxon>
        <taxon>Pseudomonadati</taxon>
        <taxon>Pseudomonadota</taxon>
        <taxon>Alphaproteobacteria</taxon>
        <taxon>Hyphomicrobiales</taxon>
        <taxon>Nitrobacteraceae</taxon>
        <taxon>Rhodopseudomonas</taxon>
    </lineage>
</organism>
<dbReference type="SUPFAM" id="SSF51735">
    <property type="entry name" value="NAD(P)-binding Rossmann-fold domains"/>
    <property type="match status" value="1"/>
</dbReference>
<reference evidence="3" key="1">
    <citation type="submission" date="2020-07" db="EMBL/GenBank/DDBJ databases">
        <title>Huge and variable diversity of episymbiotic CPR bacteria and DPANN archaea in groundwater ecosystems.</title>
        <authorList>
            <person name="He C.Y."/>
            <person name="Keren R."/>
            <person name="Whittaker M."/>
            <person name="Farag I.F."/>
            <person name="Doudna J."/>
            <person name="Cate J.H.D."/>
            <person name="Banfield J.F."/>
        </authorList>
    </citation>
    <scope>NUCLEOTIDE SEQUENCE</scope>
    <source>
        <strain evidence="3">NC_groundwater_1818_Pr3_B-0.1um_66_35</strain>
    </source>
</reference>
<gene>
    <name evidence="3" type="ORF">HZA66_09565</name>
</gene>
<evidence type="ECO:0000313" key="3">
    <source>
        <dbReference type="EMBL" id="MBI5129677.1"/>
    </source>
</evidence>
<sequence length="194" mass="21012">MNHDAYPDSYIRAILNGVKTIAVVGASPLNVRPSYFVFKYLAERGYDMIPINPGQVGNSLLGKPFVASLRDIDRPVDMVDIFRASAHVMPIVEEALALTPQPKVIWMQIGVRNDDAAARAEAAGLQVVMNRCPKIEYGRLSSEISWMGVNSRTLSSKRAPAPVKGMRLSLDRASVAGGDTAASDRATRPRSGTS</sequence>
<dbReference type="EMBL" id="JACRJB010000025">
    <property type="protein sequence ID" value="MBI5129677.1"/>
    <property type="molecule type" value="Genomic_DNA"/>
</dbReference>
<evidence type="ECO:0000313" key="4">
    <source>
        <dbReference type="Proteomes" id="UP000782519"/>
    </source>
</evidence>
<dbReference type="PANTHER" id="PTHR33303">
    <property type="entry name" value="CYTOPLASMIC PROTEIN-RELATED"/>
    <property type="match status" value="1"/>
</dbReference>
<dbReference type="InterPro" id="IPR003781">
    <property type="entry name" value="CoA-bd"/>
</dbReference>
<dbReference type="InterPro" id="IPR036291">
    <property type="entry name" value="NAD(P)-bd_dom_sf"/>
</dbReference>